<keyword evidence="1" id="KW-0677">Repeat</keyword>
<dbReference type="PROSITE" id="PS50005">
    <property type="entry name" value="TPR"/>
    <property type="match status" value="4"/>
</dbReference>
<keyword evidence="6" id="KW-1185">Reference proteome</keyword>
<comment type="caution">
    <text evidence="5">The sequence shown here is derived from an EMBL/GenBank/DDBJ whole genome shotgun (WGS) entry which is preliminary data.</text>
</comment>
<dbReference type="Pfam" id="PF13181">
    <property type="entry name" value="TPR_8"/>
    <property type="match status" value="1"/>
</dbReference>
<evidence type="ECO:0000256" key="3">
    <source>
        <dbReference type="PROSITE-ProRule" id="PRU00339"/>
    </source>
</evidence>
<sequence length="333" mass="37318">MFLYRILLYLCILLPLCRISASATTAGHDRGARQLYEQGVRLKLSGRLQEAEERFAAAIRANHNYAAPYLELANLYRLQHQPETAKQQLLLLLEQHASHGEALGALAEIFFEQKAYEDALTYAFKARDQGAPHMNSIIGLSYSALDHPAEAIRALELALLEEPGQPVLLCRIARLHAQNEDYEQALIYYEKALKADSTSASVYYESGMMHFNMKNYKNAAGAFEQAARLGHPGNADLYVNLGLSQLKQSAFDDAIRNLQAALSLRPKDIQIMQSLANAYYKKQDYTQAAVQWNNILMLQPMNAFAMFMLGKSYICSGEVAKGQNICDQAMQLQ</sequence>
<organism evidence="5 6">
    <name type="scientific">Chitinophaga chungangae</name>
    <dbReference type="NCBI Taxonomy" id="2821488"/>
    <lineage>
        <taxon>Bacteria</taxon>
        <taxon>Pseudomonadati</taxon>
        <taxon>Bacteroidota</taxon>
        <taxon>Chitinophagia</taxon>
        <taxon>Chitinophagales</taxon>
        <taxon>Chitinophagaceae</taxon>
        <taxon>Chitinophaga</taxon>
    </lineage>
</organism>
<protein>
    <submittedName>
        <fullName evidence="5">Tetratricopeptide repeat protein</fullName>
    </submittedName>
</protein>
<dbReference type="InterPro" id="IPR011990">
    <property type="entry name" value="TPR-like_helical_dom_sf"/>
</dbReference>
<feature type="signal peptide" evidence="4">
    <location>
        <begin position="1"/>
        <end position="23"/>
    </location>
</feature>
<reference evidence="6" key="1">
    <citation type="submission" date="2021-03" db="EMBL/GenBank/DDBJ databases">
        <title>Assistant Professor.</title>
        <authorList>
            <person name="Huq M.A."/>
        </authorList>
    </citation>
    <scope>NUCLEOTIDE SEQUENCE [LARGE SCALE GENOMIC DNA]</scope>
    <source>
        <strain evidence="6">MAH-28</strain>
    </source>
</reference>
<keyword evidence="2 3" id="KW-0802">TPR repeat</keyword>
<dbReference type="RefSeq" id="WP_209148481.1">
    <property type="nucleotide sequence ID" value="NZ_JAGHKP010000005.1"/>
</dbReference>
<dbReference type="SUPFAM" id="SSF48452">
    <property type="entry name" value="TPR-like"/>
    <property type="match status" value="2"/>
</dbReference>
<feature type="repeat" description="TPR" evidence="3">
    <location>
        <begin position="200"/>
        <end position="233"/>
    </location>
</feature>
<feature type="repeat" description="TPR" evidence="3">
    <location>
        <begin position="269"/>
        <end position="302"/>
    </location>
</feature>
<feature type="repeat" description="TPR" evidence="3">
    <location>
        <begin position="235"/>
        <end position="268"/>
    </location>
</feature>
<evidence type="ECO:0000313" key="6">
    <source>
        <dbReference type="Proteomes" id="UP000679126"/>
    </source>
</evidence>
<dbReference type="Pfam" id="PF07719">
    <property type="entry name" value="TPR_2"/>
    <property type="match status" value="1"/>
</dbReference>
<dbReference type="Proteomes" id="UP000679126">
    <property type="component" value="Unassembled WGS sequence"/>
</dbReference>
<feature type="chain" id="PRO_5046346527" evidence="4">
    <location>
        <begin position="24"/>
        <end position="333"/>
    </location>
</feature>
<evidence type="ECO:0000256" key="2">
    <source>
        <dbReference type="ARBA" id="ARBA00022803"/>
    </source>
</evidence>
<name>A0ABS3YKM7_9BACT</name>
<accession>A0ABS3YKM7</accession>
<dbReference type="Gene3D" id="1.25.40.10">
    <property type="entry name" value="Tetratricopeptide repeat domain"/>
    <property type="match status" value="2"/>
</dbReference>
<dbReference type="EMBL" id="JAGHKP010000005">
    <property type="protein sequence ID" value="MBO9155252.1"/>
    <property type="molecule type" value="Genomic_DNA"/>
</dbReference>
<dbReference type="SMART" id="SM00028">
    <property type="entry name" value="TPR"/>
    <property type="match status" value="7"/>
</dbReference>
<dbReference type="InterPro" id="IPR051685">
    <property type="entry name" value="Ycf3/AcsC/BcsC/TPR_MFPF"/>
</dbReference>
<gene>
    <name evidence="5" type="ORF">J7I43_23700</name>
</gene>
<feature type="repeat" description="TPR" evidence="3">
    <location>
        <begin position="166"/>
        <end position="199"/>
    </location>
</feature>
<evidence type="ECO:0000313" key="5">
    <source>
        <dbReference type="EMBL" id="MBO9155252.1"/>
    </source>
</evidence>
<keyword evidence="4" id="KW-0732">Signal</keyword>
<evidence type="ECO:0000256" key="4">
    <source>
        <dbReference type="SAM" id="SignalP"/>
    </source>
</evidence>
<dbReference type="InterPro" id="IPR013105">
    <property type="entry name" value="TPR_2"/>
</dbReference>
<dbReference type="Pfam" id="PF13432">
    <property type="entry name" value="TPR_16"/>
    <property type="match status" value="2"/>
</dbReference>
<dbReference type="InterPro" id="IPR019734">
    <property type="entry name" value="TPR_rpt"/>
</dbReference>
<evidence type="ECO:0000256" key="1">
    <source>
        <dbReference type="ARBA" id="ARBA00022737"/>
    </source>
</evidence>
<dbReference type="PANTHER" id="PTHR44943:SF8">
    <property type="entry name" value="TPR REPEAT-CONTAINING PROTEIN MJ0263"/>
    <property type="match status" value="1"/>
</dbReference>
<proteinExistence type="predicted"/>
<dbReference type="PANTHER" id="PTHR44943">
    <property type="entry name" value="CELLULOSE SYNTHASE OPERON PROTEIN C"/>
    <property type="match status" value="1"/>
</dbReference>